<feature type="transmembrane region" description="Helical" evidence="6">
    <location>
        <begin position="177"/>
        <end position="198"/>
    </location>
</feature>
<keyword evidence="6" id="KW-0739">Sodium transport</keyword>
<comment type="subcellular location">
    <subcellularLocation>
        <location evidence="1">Cell inner membrane</location>
        <topology evidence="1">Multi-pass membrane protein</topology>
    </subcellularLocation>
    <subcellularLocation>
        <location evidence="6">Cell membrane</location>
        <topology evidence="6">Multi-pass membrane protein</topology>
    </subcellularLocation>
</comment>
<feature type="transmembrane region" description="Helical" evidence="6">
    <location>
        <begin position="119"/>
        <end position="138"/>
    </location>
</feature>
<keyword evidence="6" id="KW-0915">Sodium</keyword>
<keyword evidence="2 6" id="KW-1003">Cell membrane</keyword>
<feature type="transmembrane region" description="Helical" evidence="6">
    <location>
        <begin position="390"/>
        <end position="410"/>
    </location>
</feature>
<evidence type="ECO:0000256" key="4">
    <source>
        <dbReference type="ARBA" id="ARBA00022989"/>
    </source>
</evidence>
<evidence type="ECO:0000256" key="2">
    <source>
        <dbReference type="ARBA" id="ARBA00022475"/>
    </source>
</evidence>
<dbReference type="Pfam" id="PF06965">
    <property type="entry name" value="Na_H_antiport_1"/>
    <property type="match status" value="1"/>
</dbReference>
<keyword evidence="6" id="KW-0050">Antiport</keyword>
<sequence length="443" mass="47101">MTLADQKSGIDVPEGEEILPRSGRNSALRDFLKSEAAGGILLMFSAALAMVVANSPLYEMYHHFLHEIKGPVLSAKLGPMTPHLWINDGLMAIFFLLVGLEIKREFVDGRLNSWDRRRLPVVAAAAGMAVPALIYLVIVKDFPALYNGWAIPAATDIAFAIGVLALLGPRAPTSLKLFLVTVAIVDDMGAVAIIALVYTAEINGAALLASAAILAIMYTMNRNGVLKLWPYLIFAALLWYAVLMSGVHATIAGVLAAMVIPIVVTPTSPDAENSPLHRLEHAISPWSAFLIVPVFGFANAGVSLQGIGMDQIFAPLPLGIAAGLFFGKQIAIFASVWISVKTGFAGRLGGASWLQVYGVAMLCGIGFTMSLFIGALAFPGNELLIEEAKIGVLGGSLLSAVVGFCVLRFAPQGRHLESLDEDEAEELLEALPNSEAQKLKDAL</sequence>
<keyword evidence="4 6" id="KW-1133">Transmembrane helix</keyword>
<dbReference type="PANTHER" id="PTHR30341">
    <property type="entry name" value="SODIUM ION/PROTON ANTIPORTER NHAA-RELATED"/>
    <property type="match status" value="1"/>
</dbReference>
<feature type="transmembrane region" description="Helical" evidence="6">
    <location>
        <begin position="204"/>
        <end position="220"/>
    </location>
</feature>
<evidence type="ECO:0000256" key="1">
    <source>
        <dbReference type="ARBA" id="ARBA00004429"/>
    </source>
</evidence>
<dbReference type="HAMAP" id="MF_01844">
    <property type="entry name" value="NhaA"/>
    <property type="match status" value="1"/>
</dbReference>
<comment type="function">
    <text evidence="6">Na(+)/H(+) antiporter that extrudes sodium in exchange for external protons.</text>
</comment>
<evidence type="ECO:0000256" key="6">
    <source>
        <dbReference type="HAMAP-Rule" id="MF_01844"/>
    </source>
</evidence>
<reference evidence="7 8" key="1">
    <citation type="submission" date="2020-06" db="EMBL/GenBank/DDBJ databases">
        <authorList>
            <person name="Kim S.-J."/>
            <person name="Park S.-J."/>
        </authorList>
    </citation>
    <scope>NUCLEOTIDE SEQUENCE [LARGE SCALE GENOMIC DNA]</scope>
    <source>
        <strain evidence="7 8">SW-151</strain>
    </source>
</reference>
<keyword evidence="8" id="KW-1185">Reference proteome</keyword>
<dbReference type="InterPro" id="IPR004670">
    <property type="entry name" value="NhaA"/>
</dbReference>
<comment type="similarity">
    <text evidence="6">Belongs to the NhaA Na(+)/H(+) (TC 2.A.33) antiporter family.</text>
</comment>
<feature type="transmembrane region" description="Helical" evidence="6">
    <location>
        <begin position="232"/>
        <end position="263"/>
    </location>
</feature>
<proteinExistence type="inferred from homology"/>
<evidence type="ECO:0000313" key="8">
    <source>
        <dbReference type="Proteomes" id="UP000652427"/>
    </source>
</evidence>
<dbReference type="EMBL" id="JABWMH010000005">
    <property type="protein sequence ID" value="NVD29150.1"/>
    <property type="molecule type" value="Genomic_DNA"/>
</dbReference>
<evidence type="ECO:0000256" key="5">
    <source>
        <dbReference type="ARBA" id="ARBA00023136"/>
    </source>
</evidence>
<comment type="catalytic activity">
    <reaction evidence="6">
        <text>Na(+)(in) + 2 H(+)(out) = Na(+)(out) + 2 H(+)(in)</text>
        <dbReference type="Rhea" id="RHEA:29251"/>
        <dbReference type="ChEBI" id="CHEBI:15378"/>
        <dbReference type="ChEBI" id="CHEBI:29101"/>
    </reaction>
</comment>
<organism evidence="7 8">
    <name type="scientific">Parasphingorhabdus flavimaris</name>
    <dbReference type="NCBI Taxonomy" id="266812"/>
    <lineage>
        <taxon>Bacteria</taxon>
        <taxon>Pseudomonadati</taxon>
        <taxon>Pseudomonadota</taxon>
        <taxon>Alphaproteobacteria</taxon>
        <taxon>Sphingomonadales</taxon>
        <taxon>Sphingomonadaceae</taxon>
        <taxon>Parasphingorhabdus</taxon>
    </lineage>
</organism>
<feature type="transmembrane region" description="Helical" evidence="6">
    <location>
        <begin position="77"/>
        <end position="98"/>
    </location>
</feature>
<keyword evidence="6" id="KW-0406">Ion transport</keyword>
<keyword evidence="6" id="KW-0813">Transport</keyword>
<protein>
    <recommendedName>
        <fullName evidence="6">Na(+)/H(+) antiporter NhaA</fullName>
    </recommendedName>
    <alternativeName>
        <fullName evidence="6">Sodium/proton antiporter NhaA</fullName>
    </alternativeName>
</protein>
<dbReference type="RefSeq" id="WP_176280611.1">
    <property type="nucleotide sequence ID" value="NZ_JABWMH010000005.1"/>
</dbReference>
<dbReference type="NCBIfam" id="NF007111">
    <property type="entry name" value="PRK09560.1"/>
    <property type="match status" value="1"/>
</dbReference>
<dbReference type="Proteomes" id="UP000652427">
    <property type="component" value="Unassembled WGS sequence"/>
</dbReference>
<dbReference type="InterPro" id="IPR023171">
    <property type="entry name" value="Na/H_antiporter_dom_sf"/>
</dbReference>
<feature type="transmembrane region" description="Helical" evidence="6">
    <location>
        <begin position="283"/>
        <end position="304"/>
    </location>
</feature>
<keyword evidence="5 6" id="KW-0472">Membrane</keyword>
<feature type="transmembrane region" description="Helical" evidence="6">
    <location>
        <begin position="144"/>
        <end position="165"/>
    </location>
</feature>
<dbReference type="Gene3D" id="1.20.1530.10">
    <property type="entry name" value="Na+/H+ antiporter like domain"/>
    <property type="match status" value="1"/>
</dbReference>
<feature type="transmembrane region" description="Helical" evidence="6">
    <location>
        <begin position="36"/>
        <end position="57"/>
    </location>
</feature>
<dbReference type="PANTHER" id="PTHR30341:SF0">
    <property type="entry name" value="NA(+)_H(+) ANTIPORTER NHAA"/>
    <property type="match status" value="1"/>
</dbReference>
<accession>A0ABX2N602</accession>
<feature type="transmembrane region" description="Helical" evidence="6">
    <location>
        <begin position="352"/>
        <end position="378"/>
    </location>
</feature>
<keyword evidence="3 6" id="KW-0812">Transmembrane</keyword>
<feature type="transmembrane region" description="Helical" evidence="6">
    <location>
        <begin position="316"/>
        <end position="340"/>
    </location>
</feature>
<comment type="caution">
    <text evidence="7">The sequence shown here is derived from an EMBL/GenBank/DDBJ whole genome shotgun (WGS) entry which is preliminary data.</text>
</comment>
<dbReference type="NCBIfam" id="TIGR00773">
    <property type="entry name" value="NhaA"/>
    <property type="match status" value="1"/>
</dbReference>
<evidence type="ECO:0000256" key="3">
    <source>
        <dbReference type="ARBA" id="ARBA00022692"/>
    </source>
</evidence>
<gene>
    <name evidence="6 7" type="primary">nhaA</name>
    <name evidence="7" type="ORF">HUO14_14725</name>
</gene>
<name>A0ABX2N602_9SPHN</name>
<dbReference type="NCBIfam" id="NF007112">
    <property type="entry name" value="PRK09561.1"/>
    <property type="match status" value="1"/>
</dbReference>
<evidence type="ECO:0000313" key="7">
    <source>
        <dbReference type="EMBL" id="NVD29150.1"/>
    </source>
</evidence>